<dbReference type="SMART" id="SM00184">
    <property type="entry name" value="RING"/>
    <property type="match status" value="1"/>
</dbReference>
<reference evidence="4" key="1">
    <citation type="submission" date="2024-02" db="EMBL/GenBank/DDBJ databases">
        <authorList>
            <consortium name="ELIXIR-Norway"/>
            <consortium name="Elixir Norway"/>
        </authorList>
    </citation>
    <scope>NUCLEOTIDE SEQUENCE</scope>
</reference>
<dbReference type="PROSITE" id="PS50089">
    <property type="entry name" value="ZF_RING_2"/>
    <property type="match status" value="1"/>
</dbReference>
<keyword evidence="1" id="KW-0862">Zinc</keyword>
<dbReference type="CDD" id="cd23115">
    <property type="entry name" value="RING-H2_BB-like"/>
    <property type="match status" value="1"/>
</dbReference>
<feature type="domain" description="RING-type" evidence="3">
    <location>
        <begin position="268"/>
        <end position="308"/>
    </location>
</feature>
<keyword evidence="5" id="KW-1185">Reference proteome</keyword>
<evidence type="ECO:0000313" key="5">
    <source>
        <dbReference type="Proteomes" id="UP001497512"/>
    </source>
</evidence>
<sequence length="323" mass="35276">MDSKGASPAAPTSPADVDASRKEQPEDSQSVERAESTGSMDGGLGGLSTRQNEEVPATDASTVLAKRTPFTSLSQVDADMVLARTLQDQERAYILMRMMSEGSEFNSTIRGSGRYELGGDVLEERDEDRNKNEAEAEEEQEEEEDNEEGDMAQTRVNAEGDIDGSLFDSDEAFAQALQEKEYRDTTARLMALAGIHDLEVEYESDSNDSEENMWQDVDPDNMSYEELLALGDAVGTESKGLSVQAISALPGSSYVPDLQDGTSGQEQCAVCRHEYEAGDLMLILPCKHQYHSDCIQQWLQINKVCPVCGVEVASETNCPNGKT</sequence>
<dbReference type="EMBL" id="OZ019897">
    <property type="protein sequence ID" value="CAK9226472.1"/>
    <property type="molecule type" value="Genomic_DNA"/>
</dbReference>
<name>A0ABP0UP20_9BRYO</name>
<gene>
    <name evidence="4" type="ORF">CSSPTR1EN2_LOCUS18256</name>
</gene>
<dbReference type="InterPro" id="IPR013083">
    <property type="entry name" value="Znf_RING/FYVE/PHD"/>
</dbReference>
<dbReference type="Gene3D" id="3.30.40.10">
    <property type="entry name" value="Zinc/RING finger domain, C3HC4 (zinc finger)"/>
    <property type="match status" value="1"/>
</dbReference>
<dbReference type="SUPFAM" id="SSF57850">
    <property type="entry name" value="RING/U-box"/>
    <property type="match status" value="1"/>
</dbReference>
<dbReference type="PANTHER" id="PTHR47530:SF4">
    <property type="entry name" value="E3 UBIQUITIN LIGASE BIG BROTHER-RELATED"/>
    <property type="match status" value="1"/>
</dbReference>
<dbReference type="Pfam" id="PF13639">
    <property type="entry name" value="zf-RING_2"/>
    <property type="match status" value="1"/>
</dbReference>
<dbReference type="InterPro" id="IPR043312">
    <property type="entry name" value="AtBBR-like"/>
</dbReference>
<feature type="compositionally biased region" description="Acidic residues" evidence="2">
    <location>
        <begin position="135"/>
        <end position="150"/>
    </location>
</feature>
<dbReference type="InterPro" id="IPR001841">
    <property type="entry name" value="Znf_RING"/>
</dbReference>
<evidence type="ECO:0000259" key="3">
    <source>
        <dbReference type="PROSITE" id="PS50089"/>
    </source>
</evidence>
<feature type="region of interest" description="Disordered" evidence="2">
    <location>
        <begin position="105"/>
        <end position="151"/>
    </location>
</feature>
<feature type="compositionally biased region" description="Basic and acidic residues" evidence="2">
    <location>
        <begin position="18"/>
        <end position="35"/>
    </location>
</feature>
<accession>A0ABP0UP20</accession>
<dbReference type="PANTHER" id="PTHR47530">
    <property type="entry name" value="E3 UBIQUITIN LIGASE BIG BROTHER-RELATED"/>
    <property type="match status" value="1"/>
</dbReference>
<keyword evidence="1" id="KW-0479">Metal-binding</keyword>
<feature type="region of interest" description="Disordered" evidence="2">
    <location>
        <begin position="1"/>
        <end position="63"/>
    </location>
</feature>
<dbReference type="InterPro" id="IPR048217">
    <property type="entry name" value="BB-like_RING-H2"/>
</dbReference>
<protein>
    <recommendedName>
        <fullName evidence="3">RING-type domain-containing protein</fullName>
    </recommendedName>
</protein>
<organism evidence="4 5">
    <name type="scientific">Sphagnum troendelagicum</name>
    <dbReference type="NCBI Taxonomy" id="128251"/>
    <lineage>
        <taxon>Eukaryota</taxon>
        <taxon>Viridiplantae</taxon>
        <taxon>Streptophyta</taxon>
        <taxon>Embryophyta</taxon>
        <taxon>Bryophyta</taxon>
        <taxon>Sphagnophytina</taxon>
        <taxon>Sphagnopsida</taxon>
        <taxon>Sphagnales</taxon>
        <taxon>Sphagnaceae</taxon>
        <taxon>Sphagnum</taxon>
    </lineage>
</organism>
<evidence type="ECO:0000313" key="4">
    <source>
        <dbReference type="EMBL" id="CAK9226472.1"/>
    </source>
</evidence>
<proteinExistence type="predicted"/>
<keyword evidence="1" id="KW-0863">Zinc-finger</keyword>
<dbReference type="Proteomes" id="UP001497512">
    <property type="component" value="Chromosome 5"/>
</dbReference>
<evidence type="ECO:0000256" key="2">
    <source>
        <dbReference type="SAM" id="MobiDB-lite"/>
    </source>
</evidence>
<evidence type="ECO:0000256" key="1">
    <source>
        <dbReference type="PROSITE-ProRule" id="PRU00175"/>
    </source>
</evidence>